<evidence type="ECO:0000313" key="4">
    <source>
        <dbReference type="Ensembl" id="ENSCABP00000019174.1"/>
    </source>
</evidence>
<organism evidence="4 5">
    <name type="scientific">Chelonoidis abingdonii</name>
    <name type="common">Abingdon island giant tortoise</name>
    <name type="synonym">Testudo abingdonii</name>
    <dbReference type="NCBI Taxonomy" id="106734"/>
    <lineage>
        <taxon>Eukaryota</taxon>
        <taxon>Metazoa</taxon>
        <taxon>Chordata</taxon>
        <taxon>Craniata</taxon>
        <taxon>Vertebrata</taxon>
        <taxon>Euteleostomi</taxon>
        <taxon>Archelosauria</taxon>
        <taxon>Testudinata</taxon>
        <taxon>Testudines</taxon>
        <taxon>Cryptodira</taxon>
        <taxon>Durocryptodira</taxon>
        <taxon>Testudinoidea</taxon>
        <taxon>Testudinidae</taxon>
        <taxon>Chelonoidis</taxon>
    </lineage>
</organism>
<dbReference type="PANTHER" id="PTHR23410">
    <property type="entry name" value="RIBOSOMAL PROTEIN L5-RELATED"/>
    <property type="match status" value="1"/>
</dbReference>
<dbReference type="InterPro" id="IPR005485">
    <property type="entry name" value="Rbsml_uL18_euk_arch"/>
</dbReference>
<evidence type="ECO:0000256" key="1">
    <source>
        <dbReference type="ARBA" id="ARBA00007116"/>
    </source>
</evidence>
<dbReference type="GO" id="GO:0006412">
    <property type="term" value="P:translation"/>
    <property type="evidence" value="ECO:0007669"/>
    <property type="project" value="InterPro"/>
</dbReference>
<dbReference type="GO" id="GO:0003735">
    <property type="term" value="F:structural constituent of ribosome"/>
    <property type="evidence" value="ECO:0007669"/>
    <property type="project" value="InterPro"/>
</dbReference>
<keyword evidence="2" id="KW-0689">Ribosomal protein</keyword>
<dbReference type="GO" id="GO:0000027">
    <property type="term" value="P:ribosomal large subunit assembly"/>
    <property type="evidence" value="ECO:0007669"/>
    <property type="project" value="TreeGrafter"/>
</dbReference>
<dbReference type="GO" id="GO:0022625">
    <property type="term" value="C:cytosolic large ribosomal subunit"/>
    <property type="evidence" value="ECO:0007669"/>
    <property type="project" value="TreeGrafter"/>
</dbReference>
<dbReference type="GO" id="GO:0008097">
    <property type="term" value="F:5S rRNA binding"/>
    <property type="evidence" value="ECO:0007669"/>
    <property type="project" value="InterPro"/>
</dbReference>
<proteinExistence type="inferred from homology"/>
<dbReference type="SUPFAM" id="SSF53137">
    <property type="entry name" value="Translational machinery components"/>
    <property type="match status" value="1"/>
</dbReference>
<dbReference type="PANTHER" id="PTHR23410:SF12">
    <property type="entry name" value="LARGE RIBOSOMAL SUBUNIT PROTEIN UL18"/>
    <property type="match status" value="1"/>
</dbReference>
<reference evidence="4" key="1">
    <citation type="submission" date="2025-08" db="UniProtKB">
        <authorList>
            <consortium name="Ensembl"/>
        </authorList>
    </citation>
    <scope>IDENTIFICATION</scope>
</reference>
<protein>
    <submittedName>
        <fullName evidence="4">Uncharacterized protein</fullName>
    </submittedName>
</protein>
<dbReference type="AlphaFoldDB" id="A0A8C0HH96"/>
<name>A0A8C0HH96_CHEAB</name>
<dbReference type="PRINTS" id="PR00058">
    <property type="entry name" value="RIBOSOMALL5"/>
</dbReference>
<dbReference type="Gene3D" id="3.30.420.100">
    <property type="match status" value="1"/>
</dbReference>
<evidence type="ECO:0000256" key="2">
    <source>
        <dbReference type="ARBA" id="ARBA00022980"/>
    </source>
</evidence>
<comment type="similarity">
    <text evidence="1">Belongs to the universal ribosomal protein uL18 family.</text>
</comment>
<sequence>HNCPLGKKNSFNLSWLHQPSNDPFSIGWGRRREGKTDYYAHKRLVIQDKNKFNIPKYRMIVRITNRDFLSCQLDPAPALLWGLRSPANILLAPEANVLLTACP</sequence>
<dbReference type="GeneTree" id="ENSGT00950000183210"/>
<evidence type="ECO:0000256" key="3">
    <source>
        <dbReference type="ARBA" id="ARBA00023274"/>
    </source>
</evidence>
<keyword evidence="3" id="KW-0687">Ribonucleoprotein</keyword>
<dbReference type="Proteomes" id="UP000694404">
    <property type="component" value="Unplaced"/>
</dbReference>
<evidence type="ECO:0000313" key="5">
    <source>
        <dbReference type="Proteomes" id="UP000694404"/>
    </source>
</evidence>
<keyword evidence="5" id="KW-1185">Reference proteome</keyword>
<dbReference type="Ensembl" id="ENSCABT00000021012.1">
    <property type="protein sequence ID" value="ENSCABP00000019174.1"/>
    <property type="gene ID" value="ENSCABG00000014176.1"/>
</dbReference>
<reference evidence="4" key="2">
    <citation type="submission" date="2025-09" db="UniProtKB">
        <authorList>
            <consortium name="Ensembl"/>
        </authorList>
    </citation>
    <scope>IDENTIFICATION</scope>
</reference>
<dbReference type="Pfam" id="PF17144">
    <property type="entry name" value="Ribosomal_L5e"/>
    <property type="match status" value="1"/>
</dbReference>
<accession>A0A8C0HH96</accession>